<protein>
    <recommendedName>
        <fullName evidence="4">Endo-1,4-beta-xylanase A</fullName>
    </recommendedName>
</protein>
<proteinExistence type="predicted"/>
<dbReference type="RefSeq" id="WP_106087355.1">
    <property type="nucleotide sequence ID" value="NZ_PVNL01000004.1"/>
</dbReference>
<gene>
    <name evidence="2" type="ORF">ENSA7_02540</name>
</gene>
<feature type="compositionally biased region" description="Low complexity" evidence="1">
    <location>
        <begin position="66"/>
        <end position="79"/>
    </location>
</feature>
<accession>A0A2S9YY75</accession>
<dbReference type="Proteomes" id="UP000238823">
    <property type="component" value="Unassembled WGS sequence"/>
</dbReference>
<evidence type="ECO:0000313" key="2">
    <source>
        <dbReference type="EMBL" id="PRQ10048.1"/>
    </source>
</evidence>
<reference evidence="2 3" key="1">
    <citation type="submission" date="2018-03" db="EMBL/GenBank/DDBJ databases">
        <title>Draft Genome Sequences of the Obligatory Marine Myxobacteria Enhygromyxa salina SWB007.</title>
        <authorList>
            <person name="Poehlein A."/>
            <person name="Moghaddam J.A."/>
            <person name="Harms H."/>
            <person name="Alanjari M."/>
            <person name="Koenig G.M."/>
            <person name="Daniel R."/>
            <person name="Schaeberle T.F."/>
        </authorList>
    </citation>
    <scope>NUCLEOTIDE SEQUENCE [LARGE SCALE GENOMIC DNA]</scope>
    <source>
        <strain evidence="2 3">SWB007</strain>
    </source>
</reference>
<name>A0A2S9YY75_9BACT</name>
<organism evidence="2 3">
    <name type="scientific">Enhygromyxa salina</name>
    <dbReference type="NCBI Taxonomy" id="215803"/>
    <lineage>
        <taxon>Bacteria</taxon>
        <taxon>Pseudomonadati</taxon>
        <taxon>Myxococcota</taxon>
        <taxon>Polyangia</taxon>
        <taxon>Nannocystales</taxon>
        <taxon>Nannocystaceae</taxon>
        <taxon>Enhygromyxa</taxon>
    </lineage>
</organism>
<sequence length="268" mass="27268">MPNRAKHTASSIRLRSFSTIMSVMAVMSMEGCGDPCLDDGPSIGTCKNAAASGSETQATSGAESNDGTADGTADAEAGTNSGSAEGDGDPGDGDDGDGDGDPGDGDTGDDDPGDGDGDDPCHNGMHDPGETGVDCGGVCVWVNPLNEDDVEGQCNEGDPCDEIEDCVAGECSDAGICNVCPDERPPEFDPMDLGYNDCQSCLLTNCCDAVISCFQNIEKCVCWFNCVEHTGATQTCMDQCGNGNIGGINSCMNSSCKASGNQQNCSAP</sequence>
<comment type="caution">
    <text evidence="2">The sequence shown here is derived from an EMBL/GenBank/DDBJ whole genome shotgun (WGS) entry which is preliminary data.</text>
</comment>
<evidence type="ECO:0000313" key="3">
    <source>
        <dbReference type="Proteomes" id="UP000238823"/>
    </source>
</evidence>
<feature type="compositionally biased region" description="Polar residues" evidence="1">
    <location>
        <begin position="51"/>
        <end position="65"/>
    </location>
</feature>
<evidence type="ECO:0008006" key="4">
    <source>
        <dbReference type="Google" id="ProtNLM"/>
    </source>
</evidence>
<feature type="region of interest" description="Disordered" evidence="1">
    <location>
        <begin position="39"/>
        <end position="126"/>
    </location>
</feature>
<dbReference type="AlphaFoldDB" id="A0A2S9YY75"/>
<feature type="compositionally biased region" description="Acidic residues" evidence="1">
    <location>
        <begin position="86"/>
        <end position="118"/>
    </location>
</feature>
<dbReference type="EMBL" id="PVNL01000004">
    <property type="protein sequence ID" value="PRQ10048.1"/>
    <property type="molecule type" value="Genomic_DNA"/>
</dbReference>
<evidence type="ECO:0000256" key="1">
    <source>
        <dbReference type="SAM" id="MobiDB-lite"/>
    </source>
</evidence>